<feature type="domain" description="AB hydrolase-1" evidence="1">
    <location>
        <begin position="45"/>
        <end position="287"/>
    </location>
</feature>
<proteinExistence type="predicted"/>
<dbReference type="InterPro" id="IPR029058">
    <property type="entry name" value="AB_hydrolase_fold"/>
</dbReference>
<dbReference type="InterPro" id="IPR000073">
    <property type="entry name" value="AB_hydrolase_1"/>
</dbReference>
<comment type="caution">
    <text evidence="2">The sequence shown here is derived from an EMBL/GenBank/DDBJ whole genome shotgun (WGS) entry which is preliminary data.</text>
</comment>
<evidence type="ECO:0000313" key="2">
    <source>
        <dbReference type="EMBL" id="RFC62948.1"/>
    </source>
</evidence>
<dbReference type="SUPFAM" id="SSF53474">
    <property type="entry name" value="alpha/beta-Hydrolases"/>
    <property type="match status" value="1"/>
</dbReference>
<dbReference type="PANTHER" id="PTHR43194:SF2">
    <property type="entry name" value="PEROXISOMAL MEMBRANE PROTEIN LPX1"/>
    <property type="match status" value="1"/>
</dbReference>
<keyword evidence="2" id="KW-0378">Hydrolase</keyword>
<organism evidence="2 3">
    <name type="scientific">Fulvimarina endophytica</name>
    <dbReference type="NCBI Taxonomy" id="2293836"/>
    <lineage>
        <taxon>Bacteria</taxon>
        <taxon>Pseudomonadati</taxon>
        <taxon>Pseudomonadota</taxon>
        <taxon>Alphaproteobacteria</taxon>
        <taxon>Hyphomicrobiales</taxon>
        <taxon>Aurantimonadaceae</taxon>
        <taxon>Fulvimarina</taxon>
    </lineage>
</organism>
<evidence type="ECO:0000259" key="1">
    <source>
        <dbReference type="Pfam" id="PF00561"/>
    </source>
</evidence>
<keyword evidence="3" id="KW-1185">Reference proteome</keyword>
<name>A0A371X130_9HYPH</name>
<protein>
    <submittedName>
        <fullName evidence="2">Alpha/beta hydrolase</fullName>
    </submittedName>
</protein>
<dbReference type="Pfam" id="PF00561">
    <property type="entry name" value="Abhydrolase_1"/>
    <property type="match status" value="1"/>
</dbReference>
<dbReference type="GO" id="GO:0016787">
    <property type="term" value="F:hydrolase activity"/>
    <property type="evidence" value="ECO:0007669"/>
    <property type="project" value="UniProtKB-KW"/>
</dbReference>
<evidence type="ECO:0000313" key="3">
    <source>
        <dbReference type="Proteomes" id="UP000264310"/>
    </source>
</evidence>
<dbReference type="EMBL" id="QURL01000005">
    <property type="protein sequence ID" value="RFC62948.1"/>
    <property type="molecule type" value="Genomic_DNA"/>
</dbReference>
<dbReference type="AlphaFoldDB" id="A0A371X130"/>
<gene>
    <name evidence="2" type="ORF">DYI37_13430</name>
</gene>
<dbReference type="PANTHER" id="PTHR43194">
    <property type="entry name" value="HYDROLASE ALPHA/BETA FOLD FAMILY"/>
    <property type="match status" value="1"/>
</dbReference>
<dbReference type="Proteomes" id="UP000264310">
    <property type="component" value="Unassembled WGS sequence"/>
</dbReference>
<dbReference type="Gene3D" id="3.40.50.1820">
    <property type="entry name" value="alpha/beta hydrolase"/>
    <property type="match status" value="1"/>
</dbReference>
<dbReference type="InterPro" id="IPR050228">
    <property type="entry name" value="Carboxylesterase_BioH"/>
</dbReference>
<reference evidence="2 3" key="1">
    <citation type="submission" date="2018-08" db="EMBL/GenBank/DDBJ databases">
        <title>Fulvimarina sp. 85, whole genome shotgun sequence.</title>
        <authorList>
            <person name="Tuo L."/>
        </authorList>
    </citation>
    <scope>NUCLEOTIDE SEQUENCE [LARGE SCALE GENOMIC DNA]</scope>
    <source>
        <strain evidence="2 3">85</strain>
    </source>
</reference>
<accession>A0A371X130</accession>
<sequence>MTMATNCETAKFGAIAEGEVRTYRRDDLTLAVRVWKGDGASPKRPIVCLPGLTRNSRDFSAFASQIRRLDPSRTVIAFDYRGRGLSDPVSDPSAYNAAEEAKDVLAGLDHLGIAEADLIGTSRGVIVIHLIAVFAPERIGRVVFNDAGPRIEAAGLAEIRDYLEAARPHETLDKASDAVERLFAPTFPSLGRPDFEREARALHVERNGSLVSDFDPKLLRTLDAVEADKPLPEMWDLFERLADREILVLRGEHSNILTPETVTEMERRHPGLKSQVVKGQGHAPFLETAGLPGLILSFLDENAPA</sequence>